<reference evidence="2 3" key="1">
    <citation type="submission" date="2016-10" db="EMBL/GenBank/DDBJ databases">
        <authorList>
            <person name="Varghese N."/>
            <person name="Submissions S."/>
        </authorList>
    </citation>
    <scope>NUCLEOTIDE SEQUENCE [LARGE SCALE GENOMIC DNA]</scope>
    <source>
        <strain evidence="2 3">DSM 21822</strain>
    </source>
</reference>
<keyword evidence="3" id="KW-1185">Reference proteome</keyword>
<evidence type="ECO:0000313" key="2">
    <source>
        <dbReference type="EMBL" id="SFL10156.1"/>
    </source>
</evidence>
<dbReference type="AlphaFoldDB" id="A0A1I4F038"/>
<gene>
    <name evidence="2" type="ORF">SAMN04488498_1325</name>
</gene>
<evidence type="ECO:0000256" key="1">
    <source>
        <dbReference type="SAM" id="MobiDB-lite"/>
    </source>
</evidence>
<sequence length="52" mass="5452">MRGLAGAGEAGYGRAFIPSIATKKPRGMLKCAPSKAWGTHREGAGGVRRVLR</sequence>
<evidence type="ECO:0000313" key="3">
    <source>
        <dbReference type="Proteomes" id="UP000323300"/>
    </source>
</evidence>
<organism evidence="2 3">
    <name type="scientific">Neomesorhizobium albiziae</name>
    <dbReference type="NCBI Taxonomy" id="335020"/>
    <lineage>
        <taxon>Bacteria</taxon>
        <taxon>Pseudomonadati</taxon>
        <taxon>Pseudomonadota</taxon>
        <taxon>Alphaproteobacteria</taxon>
        <taxon>Hyphomicrobiales</taxon>
        <taxon>Phyllobacteriaceae</taxon>
        <taxon>Neomesorhizobium</taxon>
    </lineage>
</organism>
<feature type="region of interest" description="Disordered" evidence="1">
    <location>
        <begin position="30"/>
        <end position="52"/>
    </location>
</feature>
<dbReference type="Proteomes" id="UP000323300">
    <property type="component" value="Unassembled WGS sequence"/>
</dbReference>
<name>A0A1I4F038_9HYPH</name>
<protein>
    <submittedName>
        <fullName evidence="2">Uncharacterized protein</fullName>
    </submittedName>
</protein>
<proteinExistence type="predicted"/>
<accession>A0A1I4F038</accession>
<dbReference type="EMBL" id="FOSL01000032">
    <property type="protein sequence ID" value="SFL10156.1"/>
    <property type="molecule type" value="Genomic_DNA"/>
</dbReference>